<dbReference type="GO" id="GO:0000287">
    <property type="term" value="F:magnesium ion binding"/>
    <property type="evidence" value="ECO:0007669"/>
    <property type="project" value="TreeGrafter"/>
</dbReference>
<dbReference type="EMBL" id="JAEKJA010000007">
    <property type="protein sequence ID" value="MBJ3776286.1"/>
    <property type="molecule type" value="Genomic_DNA"/>
</dbReference>
<dbReference type="SFLD" id="SFLDS00001">
    <property type="entry name" value="Enolase"/>
    <property type="match status" value="1"/>
</dbReference>
<accession>A0A934IPI3</accession>
<dbReference type="GO" id="GO:0016836">
    <property type="term" value="F:hydro-lyase activity"/>
    <property type="evidence" value="ECO:0007669"/>
    <property type="project" value="TreeGrafter"/>
</dbReference>
<organism evidence="5 6">
    <name type="scientific">Acuticoccus mangrovi</name>
    <dbReference type="NCBI Taxonomy" id="2796142"/>
    <lineage>
        <taxon>Bacteria</taxon>
        <taxon>Pseudomonadati</taxon>
        <taxon>Pseudomonadota</taxon>
        <taxon>Alphaproteobacteria</taxon>
        <taxon>Hyphomicrobiales</taxon>
        <taxon>Amorphaceae</taxon>
        <taxon>Acuticoccus</taxon>
    </lineage>
</organism>
<protein>
    <submittedName>
        <fullName evidence="5">Mandelate racemase/muconate lactonizing enzyme family protein</fullName>
    </submittedName>
</protein>
<dbReference type="InterPro" id="IPR029065">
    <property type="entry name" value="Enolase_C-like"/>
</dbReference>
<keyword evidence="2" id="KW-0479">Metal-binding</keyword>
<dbReference type="Gene3D" id="3.30.390.10">
    <property type="entry name" value="Enolase-like, N-terminal domain"/>
    <property type="match status" value="1"/>
</dbReference>
<dbReference type="CDD" id="cd03316">
    <property type="entry name" value="MR_like"/>
    <property type="match status" value="1"/>
</dbReference>
<feature type="domain" description="Mandelate racemase/muconate lactonizing enzyme C-terminal" evidence="4">
    <location>
        <begin position="173"/>
        <end position="269"/>
    </location>
</feature>
<dbReference type="Pfam" id="PF13378">
    <property type="entry name" value="MR_MLE_C"/>
    <property type="match status" value="1"/>
</dbReference>
<dbReference type="SUPFAM" id="SSF51604">
    <property type="entry name" value="Enolase C-terminal domain-like"/>
    <property type="match status" value="1"/>
</dbReference>
<dbReference type="Gene3D" id="3.20.20.120">
    <property type="entry name" value="Enolase-like C-terminal domain"/>
    <property type="match status" value="1"/>
</dbReference>
<keyword evidence="6" id="KW-1185">Reference proteome</keyword>
<dbReference type="InterPro" id="IPR046945">
    <property type="entry name" value="RHMD-like"/>
</dbReference>
<dbReference type="Proteomes" id="UP000609531">
    <property type="component" value="Unassembled WGS sequence"/>
</dbReference>
<name>A0A934IPI3_9HYPH</name>
<dbReference type="GO" id="GO:0016052">
    <property type="term" value="P:carbohydrate catabolic process"/>
    <property type="evidence" value="ECO:0007669"/>
    <property type="project" value="TreeGrafter"/>
</dbReference>
<keyword evidence="3" id="KW-0460">Magnesium</keyword>
<dbReference type="InterPro" id="IPR013341">
    <property type="entry name" value="Mandelate_racemase_N_dom"/>
</dbReference>
<sequence length="392" mass="42681">MQRLIPENPVAAGLATGPATLDRITRVVVRLVRVPLNVPPVADAKVMTGRQKPFSDVPCLIAEIESAHGPTGLGFAYSIRAGGEGMFAHAKEIAGELLGEDPNDIARLAEKLAWAGASMGRSGLAMQAIAAFDIALWDMKAKRAGLPLAKLLGAHRDGVRVYNTSAGYFSSDDGAVREGVARAVERGIGGIKLKVGQPDPMKDIERLEMVRRVAPDTPIMIDANQQWDRITALRFGRIVEPLNLVWIEEPLDAHDAEGHAALAAELATPIATGEMLTSAAELMRLVDLNAVDFLQPDAPRIGGITPCLKVMAAADHKRIRLAPHFVMEIHLHLSAAYPQEPWVEHFEWLEPLFNERLEIRDGRMWVSDRPGLGFTLSDEATPWTTATHEARP</sequence>
<dbReference type="PANTHER" id="PTHR13794">
    <property type="entry name" value="ENOLASE SUPERFAMILY, MANDELATE RACEMASE"/>
    <property type="match status" value="1"/>
</dbReference>
<dbReference type="PROSITE" id="PS00909">
    <property type="entry name" value="MR_MLE_2"/>
    <property type="match status" value="1"/>
</dbReference>
<dbReference type="InterPro" id="IPR018110">
    <property type="entry name" value="Mandel_Rmase/mucon_lact_enz_CS"/>
</dbReference>
<dbReference type="NCBIfam" id="NF047820">
    <property type="entry name" value="TalGalacDh"/>
    <property type="match status" value="1"/>
</dbReference>
<gene>
    <name evidence="5" type="ORF">JCR33_11335</name>
</gene>
<dbReference type="RefSeq" id="WP_198882156.1">
    <property type="nucleotide sequence ID" value="NZ_JAEKJA010000007.1"/>
</dbReference>
<evidence type="ECO:0000256" key="3">
    <source>
        <dbReference type="ARBA" id="ARBA00022842"/>
    </source>
</evidence>
<dbReference type="GO" id="GO:0009063">
    <property type="term" value="P:amino acid catabolic process"/>
    <property type="evidence" value="ECO:0007669"/>
    <property type="project" value="InterPro"/>
</dbReference>
<dbReference type="InterPro" id="IPR013342">
    <property type="entry name" value="Mandelate_racemase_C"/>
</dbReference>
<comment type="caution">
    <text evidence="5">The sequence shown here is derived from an EMBL/GenBank/DDBJ whole genome shotgun (WGS) entry which is preliminary data.</text>
</comment>
<evidence type="ECO:0000259" key="4">
    <source>
        <dbReference type="SMART" id="SM00922"/>
    </source>
</evidence>
<proteinExistence type="predicted"/>
<evidence type="ECO:0000313" key="6">
    <source>
        <dbReference type="Proteomes" id="UP000609531"/>
    </source>
</evidence>
<reference evidence="5" key="1">
    <citation type="submission" date="2020-12" db="EMBL/GenBank/DDBJ databases">
        <title>Bacterial taxonomy.</title>
        <authorList>
            <person name="Pan X."/>
        </authorList>
    </citation>
    <scope>NUCLEOTIDE SEQUENCE</scope>
    <source>
        <strain evidence="5">B2012</strain>
    </source>
</reference>
<dbReference type="SFLD" id="SFLDG00179">
    <property type="entry name" value="mandelate_racemase"/>
    <property type="match status" value="1"/>
</dbReference>
<dbReference type="InterPro" id="IPR036849">
    <property type="entry name" value="Enolase-like_C_sf"/>
</dbReference>
<dbReference type="SUPFAM" id="SSF54826">
    <property type="entry name" value="Enolase N-terminal domain-like"/>
    <property type="match status" value="1"/>
</dbReference>
<comment type="cofactor">
    <cofactor evidence="1">
        <name>Mg(2+)</name>
        <dbReference type="ChEBI" id="CHEBI:18420"/>
    </cofactor>
</comment>
<dbReference type="PANTHER" id="PTHR13794:SF58">
    <property type="entry name" value="MITOCHONDRIAL ENOLASE SUPERFAMILY MEMBER 1"/>
    <property type="match status" value="1"/>
</dbReference>
<dbReference type="AlphaFoldDB" id="A0A934IPI3"/>
<evidence type="ECO:0000313" key="5">
    <source>
        <dbReference type="EMBL" id="MBJ3776286.1"/>
    </source>
</evidence>
<dbReference type="Pfam" id="PF02746">
    <property type="entry name" value="MR_MLE_N"/>
    <property type="match status" value="1"/>
</dbReference>
<dbReference type="InterPro" id="IPR029017">
    <property type="entry name" value="Enolase-like_N"/>
</dbReference>
<dbReference type="SMART" id="SM00922">
    <property type="entry name" value="MR_MLE"/>
    <property type="match status" value="1"/>
</dbReference>
<evidence type="ECO:0000256" key="2">
    <source>
        <dbReference type="ARBA" id="ARBA00022723"/>
    </source>
</evidence>
<evidence type="ECO:0000256" key="1">
    <source>
        <dbReference type="ARBA" id="ARBA00001946"/>
    </source>
</evidence>